<protein>
    <submittedName>
        <fullName evidence="1">Uncharacterized protein</fullName>
    </submittedName>
</protein>
<dbReference type="EMBL" id="JACGCM010000704">
    <property type="protein sequence ID" value="KAF6168029.1"/>
    <property type="molecule type" value="Genomic_DNA"/>
</dbReference>
<keyword evidence="2" id="KW-1185">Reference proteome</keyword>
<dbReference type="OrthoDB" id="1729569at2759"/>
<evidence type="ECO:0000313" key="1">
    <source>
        <dbReference type="EMBL" id="KAF6168029.1"/>
    </source>
</evidence>
<evidence type="ECO:0000313" key="2">
    <source>
        <dbReference type="Proteomes" id="UP000541444"/>
    </source>
</evidence>
<name>A0A7J7NLD3_9MAGN</name>
<sequence length="146" mass="16637">MLAVWMGSQADEVFPEVWHSDSAGVSRDGVASIRSKVYLLPKLWYLRVNVIEAQELHLSESRERGRFPKVYVKAFLGNNTLRAKGVYTFDAVGPSIQVDTFCVHGCLDGYITGIKGRVQCLSEDDMKNSESDLERIEMIREKYFLR</sequence>
<proteinExistence type="predicted"/>
<dbReference type="AlphaFoldDB" id="A0A7J7NLD3"/>
<gene>
    <name evidence="1" type="ORF">GIB67_011414</name>
</gene>
<dbReference type="InterPro" id="IPR047259">
    <property type="entry name" value="QUIRKY-like"/>
</dbReference>
<accession>A0A7J7NLD3</accession>
<dbReference type="PANTHER" id="PTHR31425:SF50">
    <property type="entry name" value="FT-INTERACTING PROTEIN 3-RELATED"/>
    <property type="match status" value="1"/>
</dbReference>
<comment type="caution">
    <text evidence="1">The sequence shown here is derived from an EMBL/GenBank/DDBJ whole genome shotgun (WGS) entry which is preliminary data.</text>
</comment>
<dbReference type="SUPFAM" id="SSF49562">
    <property type="entry name" value="C2 domain (Calcium/lipid-binding domain, CaLB)"/>
    <property type="match status" value="1"/>
</dbReference>
<organism evidence="1 2">
    <name type="scientific">Kingdonia uniflora</name>
    <dbReference type="NCBI Taxonomy" id="39325"/>
    <lineage>
        <taxon>Eukaryota</taxon>
        <taxon>Viridiplantae</taxon>
        <taxon>Streptophyta</taxon>
        <taxon>Embryophyta</taxon>
        <taxon>Tracheophyta</taxon>
        <taxon>Spermatophyta</taxon>
        <taxon>Magnoliopsida</taxon>
        <taxon>Ranunculales</taxon>
        <taxon>Circaeasteraceae</taxon>
        <taxon>Kingdonia</taxon>
    </lineage>
</organism>
<dbReference type="Proteomes" id="UP000541444">
    <property type="component" value="Unassembled WGS sequence"/>
</dbReference>
<reference evidence="1 2" key="1">
    <citation type="journal article" date="2020" name="IScience">
        <title>Genome Sequencing of the Endangered Kingdonia uniflora (Circaeasteraceae, Ranunculales) Reveals Potential Mechanisms of Evolutionary Specialization.</title>
        <authorList>
            <person name="Sun Y."/>
            <person name="Deng T."/>
            <person name="Zhang A."/>
            <person name="Moore M.J."/>
            <person name="Landis J.B."/>
            <person name="Lin N."/>
            <person name="Zhang H."/>
            <person name="Zhang X."/>
            <person name="Huang J."/>
            <person name="Zhang X."/>
            <person name="Sun H."/>
            <person name="Wang H."/>
        </authorList>
    </citation>
    <scope>NUCLEOTIDE SEQUENCE [LARGE SCALE GENOMIC DNA]</scope>
    <source>
        <strain evidence="1">TB1705</strain>
        <tissue evidence="1">Leaf</tissue>
    </source>
</reference>
<dbReference type="InterPro" id="IPR035892">
    <property type="entry name" value="C2_domain_sf"/>
</dbReference>
<dbReference type="PANTHER" id="PTHR31425">
    <property type="entry name" value="PHOSPHORIBOSYLANTHRANILATE TRANSFERASE ISOFORM 1"/>
    <property type="match status" value="1"/>
</dbReference>